<dbReference type="EMBL" id="JAKKSL010000001">
    <property type="protein sequence ID" value="MCI2282818.1"/>
    <property type="molecule type" value="Genomic_DNA"/>
</dbReference>
<dbReference type="RefSeq" id="WP_242283817.1">
    <property type="nucleotide sequence ID" value="NZ_JAKKSL010000001.1"/>
</dbReference>
<proteinExistence type="predicted"/>
<evidence type="ECO:0000313" key="3">
    <source>
        <dbReference type="Proteomes" id="UP001139646"/>
    </source>
</evidence>
<accession>A0ABS9WXY4</accession>
<reference evidence="2" key="1">
    <citation type="submission" date="2022-01" db="EMBL/GenBank/DDBJ databases">
        <title>Colwellia maritima, isolated from seawater.</title>
        <authorList>
            <person name="Kristyanto S."/>
            <person name="Jung J."/>
            <person name="Jeon C.O."/>
        </authorList>
    </citation>
    <scope>NUCLEOTIDE SEQUENCE</scope>
    <source>
        <strain evidence="2">MSW7</strain>
    </source>
</reference>
<evidence type="ECO:0000313" key="2">
    <source>
        <dbReference type="EMBL" id="MCI2282818.1"/>
    </source>
</evidence>
<keyword evidence="3" id="KW-1185">Reference proteome</keyword>
<protein>
    <submittedName>
        <fullName evidence="2">GAF domain-containing protein</fullName>
    </submittedName>
</protein>
<dbReference type="Proteomes" id="UP001139646">
    <property type="component" value="Unassembled WGS sequence"/>
</dbReference>
<feature type="domain" description="GAF" evidence="1">
    <location>
        <begin position="62"/>
        <end position="194"/>
    </location>
</feature>
<dbReference type="Pfam" id="PF13185">
    <property type="entry name" value="GAF_2"/>
    <property type="match status" value="1"/>
</dbReference>
<dbReference type="InterPro" id="IPR003018">
    <property type="entry name" value="GAF"/>
</dbReference>
<dbReference type="Gene3D" id="3.30.450.40">
    <property type="match status" value="1"/>
</dbReference>
<sequence length="260" mass="29954">MTNAQSKKFRDTIVDNKKAQEHDAKLLMLQDKYDNLQLRYSALFNLNRLSQECDDLNYFYPQVHSTIRSLMTAENFFIVTYDQTFSTLEFVYYVDEKDEGPVGIIDYHEYEGSFTSLIIDSAQPLLITPELVSKLQKNGKIKQYGTGGTDWLGVPLLHNDLVIGVMVVQSYTEETRYSEQELNMLTFAGQHVVGAMVRLQDKERLTSAVNARTQELMAQIREREKSELLQESLYRISELANDATLISMCFIRKCIISWGN</sequence>
<gene>
    <name evidence="2" type="ORF">L3081_04610</name>
</gene>
<dbReference type="InterPro" id="IPR029016">
    <property type="entry name" value="GAF-like_dom_sf"/>
</dbReference>
<dbReference type="SUPFAM" id="SSF55781">
    <property type="entry name" value="GAF domain-like"/>
    <property type="match status" value="1"/>
</dbReference>
<name>A0ABS9WXY4_9GAMM</name>
<organism evidence="2 3">
    <name type="scientific">Colwellia maritima</name>
    <dbReference type="NCBI Taxonomy" id="2912588"/>
    <lineage>
        <taxon>Bacteria</taxon>
        <taxon>Pseudomonadati</taxon>
        <taxon>Pseudomonadota</taxon>
        <taxon>Gammaproteobacteria</taxon>
        <taxon>Alteromonadales</taxon>
        <taxon>Colwelliaceae</taxon>
        <taxon>Colwellia</taxon>
    </lineage>
</organism>
<comment type="caution">
    <text evidence="2">The sequence shown here is derived from an EMBL/GenBank/DDBJ whole genome shotgun (WGS) entry which is preliminary data.</text>
</comment>
<evidence type="ECO:0000259" key="1">
    <source>
        <dbReference type="Pfam" id="PF13185"/>
    </source>
</evidence>